<protein>
    <submittedName>
        <fullName evidence="4">Partner and localizer of BRCA2</fullName>
    </submittedName>
</protein>
<feature type="compositionally biased region" description="Basic residues" evidence="2">
    <location>
        <begin position="375"/>
        <end position="386"/>
    </location>
</feature>
<feature type="compositionally biased region" description="Polar residues" evidence="2">
    <location>
        <begin position="966"/>
        <end position="978"/>
    </location>
</feature>
<feature type="region of interest" description="Disordered" evidence="2">
    <location>
        <begin position="961"/>
        <end position="982"/>
    </location>
</feature>
<feature type="compositionally biased region" description="Basic and acidic residues" evidence="2">
    <location>
        <begin position="683"/>
        <end position="697"/>
    </location>
</feature>
<evidence type="ECO:0000259" key="3">
    <source>
        <dbReference type="Pfam" id="PF16756"/>
    </source>
</evidence>
<accession>A0A9W8C9F6</accession>
<dbReference type="GO" id="GO:0000724">
    <property type="term" value="P:double-strand break repair via homologous recombination"/>
    <property type="evidence" value="ECO:0007669"/>
    <property type="project" value="InterPro"/>
</dbReference>
<dbReference type="Proteomes" id="UP001059041">
    <property type="component" value="Linkage Group LG4"/>
</dbReference>
<comment type="caution">
    <text evidence="4">The sequence shown here is derived from an EMBL/GenBank/DDBJ whole genome shotgun (WGS) entry which is preliminary data.</text>
</comment>
<dbReference type="OrthoDB" id="9936560at2759"/>
<feature type="compositionally biased region" description="Polar residues" evidence="2">
    <location>
        <begin position="717"/>
        <end position="727"/>
    </location>
</feature>
<dbReference type="InterPro" id="IPR031920">
    <property type="entry name" value="PALB2_WD40"/>
</dbReference>
<feature type="compositionally biased region" description="Basic and acidic residues" evidence="2">
    <location>
        <begin position="661"/>
        <end position="672"/>
    </location>
</feature>
<feature type="region of interest" description="Disordered" evidence="2">
    <location>
        <begin position="241"/>
        <end position="288"/>
    </location>
</feature>
<dbReference type="PANTHER" id="PTHR14662">
    <property type="entry name" value="PARTNER AND LOCALIZER OF BRCA2"/>
    <property type="match status" value="1"/>
</dbReference>
<feature type="compositionally biased region" description="Polar residues" evidence="2">
    <location>
        <begin position="387"/>
        <end position="406"/>
    </location>
</feature>
<evidence type="ECO:0000313" key="5">
    <source>
        <dbReference type="Proteomes" id="UP001059041"/>
    </source>
</evidence>
<evidence type="ECO:0000313" key="4">
    <source>
        <dbReference type="EMBL" id="KAI7811274.1"/>
    </source>
</evidence>
<evidence type="ECO:0000256" key="1">
    <source>
        <dbReference type="SAM" id="Coils"/>
    </source>
</evidence>
<dbReference type="InterPro" id="IPR015943">
    <property type="entry name" value="WD40/YVTN_repeat-like_dom_sf"/>
</dbReference>
<feature type="compositionally biased region" description="Basic residues" evidence="2">
    <location>
        <begin position="119"/>
        <end position="132"/>
    </location>
</feature>
<organism evidence="4 5">
    <name type="scientific">Triplophysa rosa</name>
    <name type="common">Cave loach</name>
    <dbReference type="NCBI Taxonomy" id="992332"/>
    <lineage>
        <taxon>Eukaryota</taxon>
        <taxon>Metazoa</taxon>
        <taxon>Chordata</taxon>
        <taxon>Craniata</taxon>
        <taxon>Vertebrata</taxon>
        <taxon>Euteleostomi</taxon>
        <taxon>Actinopterygii</taxon>
        <taxon>Neopterygii</taxon>
        <taxon>Teleostei</taxon>
        <taxon>Ostariophysi</taxon>
        <taxon>Cypriniformes</taxon>
        <taxon>Nemacheilidae</taxon>
        <taxon>Triplophysa</taxon>
    </lineage>
</organism>
<dbReference type="PANTHER" id="PTHR14662:SF2">
    <property type="entry name" value="PARTNER AND LOCALIZER OF BRCA2"/>
    <property type="match status" value="1"/>
</dbReference>
<dbReference type="GO" id="GO:0003677">
    <property type="term" value="F:DNA binding"/>
    <property type="evidence" value="ECO:0007669"/>
    <property type="project" value="InterPro"/>
</dbReference>
<keyword evidence="1" id="KW-0175">Coiled coil</keyword>
<reference evidence="4" key="1">
    <citation type="submission" date="2021-02" db="EMBL/GenBank/DDBJ databases">
        <title>Comparative genomics reveals that relaxation of natural selection precedes convergent phenotypic evolution of cavefish.</title>
        <authorList>
            <person name="Peng Z."/>
        </authorList>
    </citation>
    <scope>NUCLEOTIDE SEQUENCE</scope>
    <source>
        <tissue evidence="4">Muscle</tissue>
    </source>
</reference>
<feature type="region of interest" description="Disordered" evidence="2">
    <location>
        <begin position="577"/>
        <end position="773"/>
    </location>
</feature>
<feature type="compositionally biased region" description="Polar residues" evidence="2">
    <location>
        <begin position="440"/>
        <end position="452"/>
    </location>
</feature>
<feature type="compositionally biased region" description="Basic and acidic residues" evidence="2">
    <location>
        <begin position="269"/>
        <end position="287"/>
    </location>
</feature>
<sequence>MEEDIHPNDDKEALRRRLEVLKQEYEMTARRLQKAEHRDAVRRQGSVSHQNRFTHNESSSLFCTSSSVLASELSDNQDAQQLRTIEKRSSVFSTVEKIPAIQFQLAEIASACPASMRSPTHRLRSKRSRLRLQNKERESDTDYSQEKDRLVPGKKSGSTEEKAKLKRESDIEMLPCKVEKNQDLPKKGKTDDTIAKKTRKLKMIEKTEVNCESANKPLVLTDENNMAFQTLNICQKQLPPVGRSKEKLQSRTAAYLDPIQSSSLPPSSDSDKSDRMLPPDSNKDIKHSSVMSGALDSCTLVEGLTFPVEYYIRTTRRMAASQSSVNLEAVIQSQLTGGWGRRKPSQSQMRGRGHVSSELPESVRRSTNQAGCRGKGQRRRGRRRTTVVRSPCSNAASDCTMSLPASDSQLDSSVVIDLKSTPQSTAQSELEERPHGDSQPIPSSVPTANLNPSKEEEVTQDFKHLPDSQLYFESKLHPDSNLYPIFRRGCGLQTGGYSSQPQTCMSKDDQSPLLPSLSSLIQTLQDTKNGLLASVDIQDFHLPDEDFGQLKLEKLRMSSSLVEPFVYRVYNARRSNRCQTARGRKGNSEVLGGELFTPEPPTSFALEDSLPLCQSDPVDQSQIETQNTDQSEKHADHVNKPNSRSSDRIDSGKEQTGTIVKTEKTANDEHTVKTQTSGNENVLKVDPEVESRIHKQTDSPTLSENSPLCPALLDFSPSLTSHTQRGQDPSLPSLGLTPHFLSPGSPTDLQRHLLSPADSRRSPTSNTPTGFVSPDLVACKTFGKVKANTSMKSSDPTKVEGDTETQNQSEVSQEIIMGAQNNANHSATGHENSVVPETEMQALCIMESEQKCSFDTGNNPECRSKMNCTSEIEVQPHNLSESAAQHNPDIQKTQSSPKAEVQTCKHTDLKTETHKDMVMNQSRRVDASGCAGHDEAISFDTSTNQQTEDKMLCTTNADEAKEHGTDLSNSSPVPSTTLPKAGHRSSLLRETHTFKALEGGCVLDLCFVRWMAEDLCICVVGEWSVCLWTQKKGVQPWSLIHTWTFAQTVMSLQAIPDSSGLLCVTLGDLKITEARVLCCPSMDGPFTQNVLCKDALQAVVGVSDCRLVCCTTPGDQQKVTVITLTKEGRLVKTLLLVSAKQNIRTLAAVEGEKDALIGWTECKTLLIWSMKSGHLLQTIYLEKTLPMTNCMRGYSYRGVLCLLLQNTGNVCEEKSNTTLFALIATNPLTGKHITLTSISNPAQHIQQLIDGDVFGSGLVGVFQSGHIAVWDLRGRVAKVVGVLDELCRLARWAGPDTLLTGYLNGDVSVFQYNTV</sequence>
<feature type="region of interest" description="Disordered" evidence="2">
    <location>
        <begin position="788"/>
        <end position="809"/>
    </location>
</feature>
<name>A0A9W8C9F6_TRIRA</name>
<feature type="region of interest" description="Disordered" evidence="2">
    <location>
        <begin position="421"/>
        <end position="459"/>
    </location>
</feature>
<feature type="compositionally biased region" description="Polar residues" evidence="2">
    <location>
        <begin position="617"/>
        <end position="629"/>
    </location>
</feature>
<dbReference type="GO" id="GO:0005654">
    <property type="term" value="C:nucleoplasm"/>
    <property type="evidence" value="ECO:0007669"/>
    <property type="project" value="TreeGrafter"/>
</dbReference>
<dbReference type="SUPFAM" id="SSF50978">
    <property type="entry name" value="WD40 repeat-like"/>
    <property type="match status" value="1"/>
</dbReference>
<feature type="region of interest" description="Disordered" evidence="2">
    <location>
        <begin position="336"/>
        <end position="406"/>
    </location>
</feature>
<feature type="coiled-coil region" evidence="1">
    <location>
        <begin position="11"/>
        <end position="38"/>
    </location>
</feature>
<proteinExistence type="predicted"/>
<keyword evidence="5" id="KW-1185">Reference proteome</keyword>
<evidence type="ECO:0000256" key="2">
    <source>
        <dbReference type="SAM" id="MobiDB-lite"/>
    </source>
</evidence>
<dbReference type="InterPro" id="IPR036322">
    <property type="entry name" value="WD40_repeat_dom_sf"/>
</dbReference>
<dbReference type="Pfam" id="PF16756">
    <property type="entry name" value="PALB2_WD40"/>
    <property type="match status" value="1"/>
</dbReference>
<dbReference type="EMBL" id="JAFHDT010000004">
    <property type="protein sequence ID" value="KAI7811274.1"/>
    <property type="molecule type" value="Genomic_DNA"/>
</dbReference>
<feature type="region of interest" description="Disordered" evidence="2">
    <location>
        <begin position="113"/>
        <end position="167"/>
    </location>
</feature>
<dbReference type="Gene3D" id="2.130.10.10">
    <property type="entry name" value="YVTN repeat-like/Quinoprotein amine dehydrogenase"/>
    <property type="match status" value="1"/>
</dbReference>
<dbReference type="InterPro" id="IPR042417">
    <property type="entry name" value="PALB2"/>
</dbReference>
<feature type="compositionally biased region" description="Basic and acidic residues" evidence="2">
    <location>
        <begin position="133"/>
        <end position="167"/>
    </location>
</feature>
<gene>
    <name evidence="4" type="ORF">IRJ41_012470</name>
</gene>
<feature type="compositionally biased region" description="Low complexity" evidence="2">
    <location>
        <begin position="257"/>
        <end position="268"/>
    </location>
</feature>
<feature type="domain" description="Partner and localiser of BRCA2 WD40" evidence="3">
    <location>
        <begin position="992"/>
        <end position="1310"/>
    </location>
</feature>
<feature type="compositionally biased region" description="Basic and acidic residues" evidence="2">
    <location>
        <begin position="630"/>
        <end position="653"/>
    </location>
</feature>